<dbReference type="SUPFAM" id="SSF56112">
    <property type="entry name" value="Protein kinase-like (PK-like)"/>
    <property type="match status" value="1"/>
</dbReference>
<sequence length="450" mass="50621">SWKGNNPCQDWFGITCKEGRIVNFAVQFTQLTGSISPRFGDLDSLQLIDLSYNHLAGTIPVEITKLKELRLLDVSYNQLHGKVPEFKIKNGTPVIYTKGNLEIGTDISPGVPSRKGNKNIKILVGSLTASLVVMLLVVTGFIVYLVYKMKKDLVQSSEHLEIEMAEHNEIEMPEHNETEMPEHSEIDMAEHNEIIENKAIPMQILRVATNNFGVENLLGGGGFGSVYRGTLQDGREIAVKKMNQADFAGKGLKEFESEVTVLTKVYHRNLVSLYGYSIEGNDRLLVYPYMPQGTLSKHLFHWSDHSLRPLDWTARLSIALDVARAVEYLHTLALHSQSFIHRDLKPPNILLGDDLRAKVSDFGLVTATEEGRESVKTKCRGTPGYMAPEYLDGRVTRKIDVYSFGVILMELITGKKATDHSRAEDDIHITTWFRKMLLLLILNFITGSHR</sequence>
<dbReference type="AlphaFoldDB" id="A0A397L2T4"/>
<evidence type="ECO:0000256" key="13">
    <source>
        <dbReference type="ARBA" id="ARBA00023170"/>
    </source>
</evidence>
<keyword evidence="5 17" id="KW-0812">Transmembrane</keyword>
<reference evidence="19" key="1">
    <citation type="submission" date="2018-06" db="EMBL/GenBank/DDBJ databases">
        <title>WGS assembly of Brassica rapa FPsc.</title>
        <authorList>
            <person name="Bowman J."/>
            <person name="Kohchi T."/>
            <person name="Yamato K."/>
            <person name="Jenkins J."/>
            <person name="Shu S."/>
            <person name="Ishizaki K."/>
            <person name="Yamaoka S."/>
            <person name="Nishihama R."/>
            <person name="Nakamura Y."/>
            <person name="Berger F."/>
            <person name="Adam C."/>
            <person name="Aki S."/>
            <person name="Althoff F."/>
            <person name="Araki T."/>
            <person name="Arteaga-Vazquez M."/>
            <person name="Balasubrmanian S."/>
            <person name="Bauer D."/>
            <person name="Boehm C."/>
            <person name="Briginshaw L."/>
            <person name="Caballero-Perez J."/>
            <person name="Catarino B."/>
            <person name="Chen F."/>
            <person name="Chiyoda S."/>
            <person name="Chovatia M."/>
            <person name="Davies K."/>
            <person name="Delmans M."/>
            <person name="Demura T."/>
            <person name="Dierschke T."/>
            <person name="Dolan L."/>
            <person name="Dorantes-Acosta A."/>
            <person name="Eklund D."/>
            <person name="Florent S."/>
            <person name="Flores-Sandoval E."/>
            <person name="Fujiyama A."/>
            <person name="Fukuzawa H."/>
            <person name="Galik B."/>
            <person name="Grimanelli D."/>
            <person name="Grimwood J."/>
            <person name="Grossniklaus U."/>
            <person name="Hamada T."/>
            <person name="Haseloff J."/>
            <person name="Hetherington A."/>
            <person name="Higo A."/>
            <person name="Hirakawa Y."/>
            <person name="Hundley H."/>
            <person name="Ikeda Y."/>
            <person name="Inoue K."/>
            <person name="Inoue S."/>
            <person name="Ishida S."/>
            <person name="Jia Q."/>
            <person name="Kakita M."/>
            <person name="Kanazawa T."/>
            <person name="Kawai Y."/>
            <person name="Kawashima T."/>
            <person name="Kennedy M."/>
            <person name="Kinose K."/>
            <person name="Kinoshita T."/>
            <person name="Kohara Y."/>
            <person name="Koide E."/>
            <person name="Komatsu K."/>
            <person name="Kopischke S."/>
            <person name="Kubo M."/>
            <person name="Kyozuka J."/>
            <person name="Lagercrantz U."/>
            <person name="Lin S."/>
            <person name="Lindquist E."/>
            <person name="Lipzen A."/>
            <person name="Lu C."/>
            <person name="Luna E."/>
            <person name="Martienssen R."/>
            <person name="Minamino N."/>
            <person name="Mizutani M."/>
            <person name="Mizutani M."/>
            <person name="Mochizuki N."/>
            <person name="Monte I."/>
            <person name="Mosher R."/>
            <person name="Nagasaki H."/>
            <person name="Nakagami H."/>
            <person name="Naramoto S."/>
            <person name="Nishitani K."/>
            <person name="Ohtani M."/>
            <person name="Okamoto T."/>
            <person name="Okumura M."/>
            <person name="Phillips J."/>
            <person name="Pollak B."/>
            <person name="Reinders A."/>
            <person name="Roevekamp M."/>
            <person name="Sano R."/>
            <person name="Sawa S."/>
            <person name="Schmid M."/>
            <person name="Shirakawa M."/>
            <person name="Solano R."/>
            <person name="Spunde A."/>
            <person name="Suetsugu N."/>
            <person name="Sugano S."/>
            <person name="Sugiyama A."/>
            <person name="Sun R."/>
            <person name="Suzuki Y."/>
            <person name="Takenaka M."/>
            <person name="Takezawa D."/>
            <person name="Tomogane H."/>
            <person name="Tsuzuki M."/>
            <person name="Ueda T."/>
            <person name="Umeda M."/>
            <person name="Ward J."/>
            <person name="Watanabe Y."/>
            <person name="Yazaki K."/>
            <person name="Yokoyama R."/>
            <person name="Yoshitake Y."/>
            <person name="Yotsui I."/>
            <person name="Zachgo S."/>
            <person name="Schmutz J."/>
        </authorList>
    </citation>
    <scope>NUCLEOTIDE SEQUENCE [LARGE SCALE GENOMIC DNA]</scope>
</reference>
<keyword evidence="3" id="KW-0433">Leucine-rich repeat</keyword>
<evidence type="ECO:0000256" key="16">
    <source>
        <dbReference type="RuleBase" id="RU000304"/>
    </source>
</evidence>
<feature type="non-terminal residue" evidence="19">
    <location>
        <position position="1"/>
    </location>
</feature>
<dbReference type="Pfam" id="PF00560">
    <property type="entry name" value="LRR_1"/>
    <property type="match status" value="1"/>
</dbReference>
<evidence type="ECO:0000256" key="17">
    <source>
        <dbReference type="SAM" id="Phobius"/>
    </source>
</evidence>
<dbReference type="PANTHER" id="PTHR47986">
    <property type="entry name" value="OSJNBA0070M12.3 PROTEIN"/>
    <property type="match status" value="1"/>
</dbReference>
<comment type="similarity">
    <text evidence="16">Belongs to the protein kinase superfamily.</text>
</comment>
<evidence type="ECO:0000259" key="18">
    <source>
        <dbReference type="PROSITE" id="PS50011"/>
    </source>
</evidence>
<dbReference type="FunFam" id="3.80.10.10:FF:000129">
    <property type="entry name" value="Leucine-rich repeat receptor-like kinase"/>
    <property type="match status" value="1"/>
</dbReference>
<evidence type="ECO:0000256" key="3">
    <source>
        <dbReference type="ARBA" id="ARBA00022614"/>
    </source>
</evidence>
<evidence type="ECO:0000256" key="5">
    <source>
        <dbReference type="ARBA" id="ARBA00022692"/>
    </source>
</evidence>
<name>A0A397L2T4_BRACM</name>
<dbReference type="FunFam" id="3.30.200.20:FF:000039">
    <property type="entry name" value="receptor-like protein kinase FERONIA"/>
    <property type="match status" value="1"/>
</dbReference>
<dbReference type="InterPro" id="IPR011009">
    <property type="entry name" value="Kinase-like_dom_sf"/>
</dbReference>
<evidence type="ECO:0000256" key="12">
    <source>
        <dbReference type="ARBA" id="ARBA00023136"/>
    </source>
</evidence>
<keyword evidence="10 15" id="KW-0067">ATP-binding</keyword>
<keyword evidence="9" id="KW-0418">Kinase</keyword>
<dbReference type="GO" id="GO:0005524">
    <property type="term" value="F:ATP binding"/>
    <property type="evidence" value="ECO:0007669"/>
    <property type="project" value="UniProtKB-UniRule"/>
</dbReference>
<proteinExistence type="inferred from homology"/>
<dbReference type="InterPro" id="IPR000719">
    <property type="entry name" value="Prot_kinase_dom"/>
</dbReference>
<dbReference type="Gene3D" id="3.30.200.20">
    <property type="entry name" value="Phosphorylase Kinase, domain 1"/>
    <property type="match status" value="1"/>
</dbReference>
<dbReference type="PANTHER" id="PTHR47986:SF4">
    <property type="entry name" value="PROTEIN KINASE DOMAIN-CONTAINING PROTEIN"/>
    <property type="match status" value="1"/>
</dbReference>
<feature type="binding site" evidence="15">
    <location>
        <position position="250"/>
    </location>
    <ligand>
        <name>ATP</name>
        <dbReference type="ChEBI" id="CHEBI:30616"/>
    </ligand>
</feature>
<evidence type="ECO:0000256" key="11">
    <source>
        <dbReference type="ARBA" id="ARBA00022989"/>
    </source>
</evidence>
<dbReference type="GO" id="GO:0016020">
    <property type="term" value="C:membrane"/>
    <property type="evidence" value="ECO:0007669"/>
    <property type="project" value="UniProtKB-SubCell"/>
</dbReference>
<keyword evidence="2 16" id="KW-0723">Serine/threonine-protein kinase</keyword>
<dbReference type="Pfam" id="PF00069">
    <property type="entry name" value="Pkinase"/>
    <property type="match status" value="1"/>
</dbReference>
<evidence type="ECO:0000256" key="8">
    <source>
        <dbReference type="ARBA" id="ARBA00022741"/>
    </source>
</evidence>
<evidence type="ECO:0000256" key="7">
    <source>
        <dbReference type="ARBA" id="ARBA00022737"/>
    </source>
</evidence>
<keyword evidence="14" id="KW-0325">Glycoprotein</keyword>
<keyword evidence="13" id="KW-0675">Receptor</keyword>
<keyword evidence="11 17" id="KW-1133">Transmembrane helix</keyword>
<keyword evidence="4" id="KW-0808">Transferase</keyword>
<dbReference type="InterPro" id="IPR032675">
    <property type="entry name" value="LRR_dom_sf"/>
</dbReference>
<feature type="transmembrane region" description="Helical" evidence="17">
    <location>
        <begin position="122"/>
        <end position="147"/>
    </location>
</feature>
<dbReference type="GO" id="GO:0004674">
    <property type="term" value="F:protein serine/threonine kinase activity"/>
    <property type="evidence" value="ECO:0007669"/>
    <property type="project" value="UniProtKB-KW"/>
</dbReference>
<keyword evidence="8 15" id="KW-0547">Nucleotide-binding</keyword>
<keyword evidence="7" id="KW-0677">Repeat</keyword>
<evidence type="ECO:0000256" key="10">
    <source>
        <dbReference type="ARBA" id="ARBA00022840"/>
    </source>
</evidence>
<dbReference type="InterPro" id="IPR001611">
    <property type="entry name" value="Leu-rich_rpt"/>
</dbReference>
<keyword evidence="6" id="KW-0732">Signal</keyword>
<dbReference type="InterPro" id="IPR017441">
    <property type="entry name" value="Protein_kinase_ATP_BS"/>
</dbReference>
<comment type="subcellular location">
    <subcellularLocation>
        <location evidence="1">Membrane</location>
        <topology evidence="1">Single-pass membrane protein</topology>
    </subcellularLocation>
</comment>
<feature type="domain" description="Protein kinase" evidence="18">
    <location>
        <begin position="212"/>
        <end position="450"/>
    </location>
</feature>
<dbReference type="SMART" id="SM00220">
    <property type="entry name" value="S_TKc"/>
    <property type="match status" value="1"/>
</dbReference>
<evidence type="ECO:0000256" key="6">
    <source>
        <dbReference type="ARBA" id="ARBA00022729"/>
    </source>
</evidence>
<evidence type="ECO:0000256" key="4">
    <source>
        <dbReference type="ARBA" id="ARBA00022679"/>
    </source>
</evidence>
<evidence type="ECO:0000256" key="2">
    <source>
        <dbReference type="ARBA" id="ARBA00022527"/>
    </source>
</evidence>
<dbReference type="PROSITE" id="PS50011">
    <property type="entry name" value="PROTEIN_KINASE_DOM"/>
    <property type="match status" value="1"/>
</dbReference>
<dbReference type="Gene3D" id="1.10.510.10">
    <property type="entry name" value="Transferase(Phosphotransferase) domain 1"/>
    <property type="match status" value="1"/>
</dbReference>
<dbReference type="Gene3D" id="3.80.10.10">
    <property type="entry name" value="Ribonuclease Inhibitor"/>
    <property type="match status" value="1"/>
</dbReference>
<accession>A0A397L2T4</accession>
<evidence type="ECO:0000313" key="19">
    <source>
        <dbReference type="EMBL" id="RIA05027.1"/>
    </source>
</evidence>
<keyword evidence="12 17" id="KW-0472">Membrane</keyword>
<organism evidence="19">
    <name type="scientific">Brassica campestris</name>
    <name type="common">Field mustard</name>
    <dbReference type="NCBI Taxonomy" id="3711"/>
    <lineage>
        <taxon>Eukaryota</taxon>
        <taxon>Viridiplantae</taxon>
        <taxon>Streptophyta</taxon>
        <taxon>Embryophyta</taxon>
        <taxon>Tracheophyta</taxon>
        <taxon>Spermatophyta</taxon>
        <taxon>Magnoliopsida</taxon>
        <taxon>eudicotyledons</taxon>
        <taxon>Gunneridae</taxon>
        <taxon>Pentapetalae</taxon>
        <taxon>rosids</taxon>
        <taxon>malvids</taxon>
        <taxon>Brassicales</taxon>
        <taxon>Brassicaceae</taxon>
        <taxon>Brassiceae</taxon>
        <taxon>Brassica</taxon>
    </lineage>
</organism>
<dbReference type="InterPro" id="IPR052422">
    <property type="entry name" value="Auxin_Ser/Thr_Kinase"/>
</dbReference>
<protein>
    <recommendedName>
        <fullName evidence="18">Protein kinase domain-containing protein</fullName>
    </recommendedName>
</protein>
<evidence type="ECO:0000256" key="14">
    <source>
        <dbReference type="ARBA" id="ARBA00023180"/>
    </source>
</evidence>
<dbReference type="PROSITE" id="PS00107">
    <property type="entry name" value="PROTEIN_KINASE_ATP"/>
    <property type="match status" value="1"/>
</dbReference>
<evidence type="ECO:0000256" key="9">
    <source>
        <dbReference type="ARBA" id="ARBA00022777"/>
    </source>
</evidence>
<evidence type="ECO:0000256" key="15">
    <source>
        <dbReference type="PROSITE-ProRule" id="PRU10141"/>
    </source>
</evidence>
<evidence type="ECO:0000256" key="1">
    <source>
        <dbReference type="ARBA" id="ARBA00004167"/>
    </source>
</evidence>
<dbReference type="Proteomes" id="UP000264353">
    <property type="component" value="Unassembled WGS sequence"/>
</dbReference>
<dbReference type="EMBL" id="KZ864805">
    <property type="protein sequence ID" value="RIA05027.1"/>
    <property type="molecule type" value="Genomic_DNA"/>
</dbReference>
<dbReference type="InterPro" id="IPR008271">
    <property type="entry name" value="Ser/Thr_kinase_AS"/>
</dbReference>
<dbReference type="PROSITE" id="PS00108">
    <property type="entry name" value="PROTEIN_KINASE_ST"/>
    <property type="match status" value="1"/>
</dbReference>
<gene>
    <name evidence="19" type="ORF">BRARA_K00632</name>
</gene>
<dbReference type="SUPFAM" id="SSF52058">
    <property type="entry name" value="L domain-like"/>
    <property type="match status" value="1"/>
</dbReference>